<dbReference type="Pfam" id="PF04432">
    <property type="entry name" value="FrhB_FdhB_C"/>
    <property type="match status" value="1"/>
</dbReference>
<proteinExistence type="predicted"/>
<dbReference type="Proteomes" id="UP000317778">
    <property type="component" value="Unassembled WGS sequence"/>
</dbReference>
<gene>
    <name evidence="5" type="ORF">CEE36_04410</name>
</gene>
<evidence type="ECO:0000256" key="1">
    <source>
        <dbReference type="ARBA" id="ARBA00022723"/>
    </source>
</evidence>
<dbReference type="InterPro" id="IPR017896">
    <property type="entry name" value="4Fe4S_Fe-S-bd"/>
</dbReference>
<organism evidence="5 6">
    <name type="scientific">candidate division TA06 bacterium B3_TA06</name>
    <dbReference type="NCBI Taxonomy" id="2012487"/>
    <lineage>
        <taxon>Bacteria</taxon>
        <taxon>Bacteria division TA06</taxon>
    </lineage>
</organism>
<dbReference type="GO" id="GO:0051536">
    <property type="term" value="F:iron-sulfur cluster binding"/>
    <property type="evidence" value="ECO:0007669"/>
    <property type="project" value="UniProtKB-KW"/>
</dbReference>
<dbReference type="PROSITE" id="PS51379">
    <property type="entry name" value="4FE4S_FER_2"/>
    <property type="match status" value="1"/>
</dbReference>
<evidence type="ECO:0000259" key="4">
    <source>
        <dbReference type="PROSITE" id="PS51379"/>
    </source>
</evidence>
<sequence>MSNLTEAIREQARKILADKKIDLVIGYAEGDNPMRTQLVFIDKVEDIDKLVWPSFGLINLANYLLRYKNTPHKIGIVAKGCDSRSIVALLKENQIDRDRLYIIGVNCPGMLSRQVAREKVGEIITAEDKGDGNWKLTTVEGTKEISCFDLMPSNCVACRHHAPVISDVIVGDPVTEPEGDGYDDIREFEQKSPAERHECLKQEMANCIRCYACRQACPTCNCDECFVDVTQPKWVDKGVEPTDVAIWQLIRTYHQAGRCVDCGACEEACPAGVKLLWLTRKMNLVVRERFGFEAGVDPEALPPLATYKKEDPQEFIL</sequence>
<feature type="domain" description="4Fe-4S ferredoxin-type" evidence="4">
    <location>
        <begin position="250"/>
        <end position="273"/>
    </location>
</feature>
<keyword evidence="2" id="KW-0408">Iron</keyword>
<dbReference type="InterPro" id="IPR009051">
    <property type="entry name" value="Helical_ferredxn"/>
</dbReference>
<comment type="caution">
    <text evidence="5">The sequence shown here is derived from an EMBL/GenBank/DDBJ whole genome shotgun (WGS) entry which is preliminary data.</text>
</comment>
<evidence type="ECO:0000313" key="6">
    <source>
        <dbReference type="Proteomes" id="UP000317778"/>
    </source>
</evidence>
<dbReference type="PROSITE" id="PS00198">
    <property type="entry name" value="4FE4S_FER_1"/>
    <property type="match status" value="1"/>
</dbReference>
<dbReference type="AlphaFoldDB" id="A0A532V823"/>
<dbReference type="EMBL" id="NJBO01000005">
    <property type="protein sequence ID" value="TKJ43282.1"/>
    <property type="molecule type" value="Genomic_DNA"/>
</dbReference>
<protein>
    <submittedName>
        <fullName evidence="5">4Fe-4S ferredoxin</fullName>
    </submittedName>
</protein>
<keyword evidence="3" id="KW-0411">Iron-sulfur</keyword>
<dbReference type="SUPFAM" id="SSF46548">
    <property type="entry name" value="alpha-helical ferredoxin"/>
    <property type="match status" value="1"/>
</dbReference>
<dbReference type="InterPro" id="IPR017900">
    <property type="entry name" value="4Fe4S_Fe_S_CS"/>
</dbReference>
<evidence type="ECO:0000313" key="5">
    <source>
        <dbReference type="EMBL" id="TKJ43282.1"/>
    </source>
</evidence>
<dbReference type="InterPro" id="IPR007525">
    <property type="entry name" value="FrhB_FdhB_C"/>
</dbReference>
<evidence type="ECO:0000256" key="2">
    <source>
        <dbReference type="ARBA" id="ARBA00023004"/>
    </source>
</evidence>
<keyword evidence="1" id="KW-0479">Metal-binding</keyword>
<name>A0A532V823_UNCT6</name>
<evidence type="ECO:0000256" key="3">
    <source>
        <dbReference type="ARBA" id="ARBA00023014"/>
    </source>
</evidence>
<dbReference type="GO" id="GO:0046872">
    <property type="term" value="F:metal ion binding"/>
    <property type="evidence" value="ECO:0007669"/>
    <property type="project" value="UniProtKB-KW"/>
</dbReference>
<dbReference type="Gene3D" id="1.10.1060.10">
    <property type="entry name" value="Alpha-helical ferredoxin"/>
    <property type="match status" value="1"/>
</dbReference>
<reference evidence="5 6" key="1">
    <citation type="submission" date="2017-06" db="EMBL/GenBank/DDBJ databases">
        <title>Novel microbial phyla capable of carbon fixation and sulfur reduction in deep-sea sediments.</title>
        <authorList>
            <person name="Huang J."/>
            <person name="Baker B."/>
            <person name="Wang Y."/>
        </authorList>
    </citation>
    <scope>NUCLEOTIDE SEQUENCE [LARGE SCALE GENOMIC DNA]</scope>
    <source>
        <strain evidence="5">B3_TA06</strain>
    </source>
</reference>
<accession>A0A532V823</accession>
<dbReference type="Pfam" id="PF13183">
    <property type="entry name" value="Fer4_8"/>
    <property type="match status" value="1"/>
</dbReference>